<reference evidence="1 2" key="1">
    <citation type="submission" date="2020-04" db="EMBL/GenBank/DDBJ databases">
        <title>Paraburkholderia sp. RP-4-7 isolated from soil.</title>
        <authorList>
            <person name="Dahal R.H."/>
        </authorList>
    </citation>
    <scope>NUCLEOTIDE SEQUENCE [LARGE SCALE GENOMIC DNA]</scope>
    <source>
        <strain evidence="1 2">RP-4-7</strain>
    </source>
</reference>
<accession>A0A848IJF1</accession>
<name>A0A848IJF1_9BURK</name>
<comment type="caution">
    <text evidence="1">The sequence shown here is derived from an EMBL/GenBank/DDBJ whole genome shotgun (WGS) entry which is preliminary data.</text>
</comment>
<dbReference type="RefSeq" id="WP_169488245.1">
    <property type="nucleotide sequence ID" value="NZ_JABBGJ010000030.1"/>
</dbReference>
<keyword evidence="2" id="KW-1185">Reference proteome</keyword>
<gene>
    <name evidence="1" type="ORF">HHL24_26150</name>
</gene>
<sequence>MNNVQTGRVGKIVAGDELGRYIKVVEDNENTGGFLILTADDLEFHSGHDNWVEDEAALLRYFKEAGWSVIWIS</sequence>
<dbReference type="Proteomes" id="UP000544134">
    <property type="component" value="Unassembled WGS sequence"/>
</dbReference>
<dbReference type="AlphaFoldDB" id="A0A848IJF1"/>
<dbReference type="EMBL" id="JABBGJ010000030">
    <property type="protein sequence ID" value="NMM01410.1"/>
    <property type="molecule type" value="Genomic_DNA"/>
</dbReference>
<organism evidence="1 2">
    <name type="scientific">Paraburkholderia polaris</name>
    <dbReference type="NCBI Taxonomy" id="2728848"/>
    <lineage>
        <taxon>Bacteria</taxon>
        <taxon>Pseudomonadati</taxon>
        <taxon>Pseudomonadota</taxon>
        <taxon>Betaproteobacteria</taxon>
        <taxon>Burkholderiales</taxon>
        <taxon>Burkholderiaceae</taxon>
        <taxon>Paraburkholderia</taxon>
    </lineage>
</organism>
<evidence type="ECO:0000313" key="1">
    <source>
        <dbReference type="EMBL" id="NMM01410.1"/>
    </source>
</evidence>
<protein>
    <submittedName>
        <fullName evidence="1">Uncharacterized protein</fullName>
    </submittedName>
</protein>
<proteinExistence type="predicted"/>
<evidence type="ECO:0000313" key="2">
    <source>
        <dbReference type="Proteomes" id="UP000544134"/>
    </source>
</evidence>